<accession>A0A2I2L2Y9</accession>
<dbReference type="Proteomes" id="UP000234331">
    <property type="component" value="Unassembled WGS sequence"/>
</dbReference>
<gene>
    <name evidence="2" type="ORF">FRACA_990022</name>
</gene>
<proteinExistence type="predicted"/>
<sequence>MHAHDGAGGGGAELDEVAELVGEPQAAPAAEFEVRAPPAGEPVGHQTRVGHLTDQVAGCRPEPHGSPATAVAHAVGGHLVHGEFEIVDAIGVEALAPRRVGDRRPHEPQVGGAERELGRRRAQIGQALGERVRPRLLAPPPGAGPGEPAVHHHRMGTPHSLSRVRVEGRRLVDAAQSPARRPDEGLVEQRLVQQAFPQLRRGTFGPDRLPDTAHRPATGQTALDELPPGREEAGRIAADLVQIEEFHAFHGPAEGGAQLRGPLRRQHDEHVLVSRETSEDKISGGAEESDVTAIQKCLMPNTVGTGRSKRGTRGHSQWALPFHHVTRRRNLGSGCTRVVRPHTAGPSPE</sequence>
<reference evidence="2 3" key="1">
    <citation type="submission" date="2017-06" db="EMBL/GenBank/DDBJ databases">
        <authorList>
            <person name="Kim H.J."/>
            <person name="Triplett B.A."/>
        </authorList>
    </citation>
    <scope>NUCLEOTIDE SEQUENCE [LARGE SCALE GENOMIC DNA]</scope>
    <source>
        <strain evidence="2">FRACA_ARgP5</strain>
    </source>
</reference>
<feature type="region of interest" description="Disordered" evidence="1">
    <location>
        <begin position="134"/>
        <end position="164"/>
    </location>
</feature>
<dbReference type="AlphaFoldDB" id="A0A2I2L2Y9"/>
<dbReference type="EMBL" id="FZMO01000568">
    <property type="protein sequence ID" value="SNQ52282.1"/>
    <property type="molecule type" value="Genomic_DNA"/>
</dbReference>
<evidence type="ECO:0000313" key="2">
    <source>
        <dbReference type="EMBL" id="SNQ52282.1"/>
    </source>
</evidence>
<organism evidence="2 3">
    <name type="scientific">Frankia canadensis</name>
    <dbReference type="NCBI Taxonomy" id="1836972"/>
    <lineage>
        <taxon>Bacteria</taxon>
        <taxon>Bacillati</taxon>
        <taxon>Actinomycetota</taxon>
        <taxon>Actinomycetes</taxon>
        <taxon>Frankiales</taxon>
        <taxon>Frankiaceae</taxon>
        <taxon>Frankia</taxon>
    </lineage>
</organism>
<protein>
    <submittedName>
        <fullName evidence="2">Uncharacterized protein</fullName>
    </submittedName>
</protein>
<name>A0A2I2L2Y9_9ACTN</name>
<feature type="region of interest" description="Disordered" evidence="1">
    <location>
        <begin position="201"/>
        <end position="227"/>
    </location>
</feature>
<keyword evidence="3" id="KW-1185">Reference proteome</keyword>
<evidence type="ECO:0000256" key="1">
    <source>
        <dbReference type="SAM" id="MobiDB-lite"/>
    </source>
</evidence>
<evidence type="ECO:0000313" key="3">
    <source>
        <dbReference type="Proteomes" id="UP000234331"/>
    </source>
</evidence>